<comment type="caution">
    <text evidence="3">The sequence shown here is derived from an EMBL/GenBank/DDBJ whole genome shotgun (WGS) entry which is preliminary data.</text>
</comment>
<feature type="region of interest" description="Disordered" evidence="1">
    <location>
        <begin position="60"/>
        <end position="81"/>
    </location>
</feature>
<feature type="compositionally biased region" description="Polar residues" evidence="1">
    <location>
        <begin position="63"/>
        <end position="78"/>
    </location>
</feature>
<keyword evidence="4" id="KW-1185">Reference proteome</keyword>
<dbReference type="InterPro" id="IPR056742">
    <property type="entry name" value="BLTP1_C"/>
</dbReference>
<dbReference type="AlphaFoldDB" id="A0AAV6VX84"/>
<evidence type="ECO:0000313" key="4">
    <source>
        <dbReference type="Proteomes" id="UP000827092"/>
    </source>
</evidence>
<dbReference type="Proteomes" id="UP000827092">
    <property type="component" value="Unassembled WGS sequence"/>
</dbReference>
<protein>
    <recommendedName>
        <fullName evidence="2">Bridge-like lipid transfer protein family member 1 C-terminal domain-containing protein</fullName>
    </recommendedName>
</protein>
<proteinExistence type="predicted"/>
<gene>
    <name evidence="3" type="ORF">JTE90_002715</name>
</gene>
<name>A0AAV6VX84_9ARAC</name>
<accession>A0AAV6VX84</accession>
<dbReference type="EMBL" id="JAFNEN010000009">
    <property type="protein sequence ID" value="KAG8201040.1"/>
    <property type="molecule type" value="Genomic_DNA"/>
</dbReference>
<feature type="domain" description="Bridge-like lipid transfer protein family member 1 C-terminal" evidence="2">
    <location>
        <begin position="75"/>
        <end position="112"/>
    </location>
</feature>
<evidence type="ECO:0000313" key="3">
    <source>
        <dbReference type="EMBL" id="KAG8201040.1"/>
    </source>
</evidence>
<reference evidence="3 4" key="1">
    <citation type="journal article" date="2022" name="Nat. Ecol. Evol.">
        <title>A masculinizing supergene underlies an exaggerated male reproductive morph in a spider.</title>
        <authorList>
            <person name="Hendrickx F."/>
            <person name="De Corte Z."/>
            <person name="Sonet G."/>
            <person name="Van Belleghem S.M."/>
            <person name="Kostlbacher S."/>
            <person name="Vangestel C."/>
        </authorList>
    </citation>
    <scope>NUCLEOTIDE SEQUENCE [LARGE SCALE GENOMIC DNA]</scope>
    <source>
        <strain evidence="3">W744_W776</strain>
    </source>
</reference>
<evidence type="ECO:0000256" key="1">
    <source>
        <dbReference type="SAM" id="MobiDB-lite"/>
    </source>
</evidence>
<dbReference type="Pfam" id="PF25040">
    <property type="entry name" value="BLTP1_C"/>
    <property type="match status" value="1"/>
</dbReference>
<sequence length="114" mass="13033">MTTMNNSFFTCVLSVVETKTFELENVKLISLKKIFETYCVGTNKFKTDEELERRIYDVHKTGHTTPGGASSGVSSFKQPPSEPNIDFELDVKVFFNSGKCVLHTKDYNKEEDFF</sequence>
<evidence type="ECO:0000259" key="2">
    <source>
        <dbReference type="Pfam" id="PF25040"/>
    </source>
</evidence>
<organism evidence="3 4">
    <name type="scientific">Oedothorax gibbosus</name>
    <dbReference type="NCBI Taxonomy" id="931172"/>
    <lineage>
        <taxon>Eukaryota</taxon>
        <taxon>Metazoa</taxon>
        <taxon>Ecdysozoa</taxon>
        <taxon>Arthropoda</taxon>
        <taxon>Chelicerata</taxon>
        <taxon>Arachnida</taxon>
        <taxon>Araneae</taxon>
        <taxon>Araneomorphae</taxon>
        <taxon>Entelegynae</taxon>
        <taxon>Araneoidea</taxon>
        <taxon>Linyphiidae</taxon>
        <taxon>Erigoninae</taxon>
        <taxon>Oedothorax</taxon>
    </lineage>
</organism>